<dbReference type="GeneID" id="69588919"/>
<evidence type="ECO:0000313" key="4">
    <source>
        <dbReference type="Proteomes" id="UP001060104"/>
    </source>
</evidence>
<evidence type="ECO:0000313" key="3">
    <source>
        <dbReference type="Proteomes" id="UP000095606"/>
    </source>
</evidence>
<dbReference type="InterPro" id="IPR046106">
    <property type="entry name" value="DUF6043"/>
</dbReference>
<gene>
    <name evidence="1" type="ORF">ERS852461_00241</name>
    <name evidence="2" type="ORF">NXY30_10155</name>
</gene>
<dbReference type="EMBL" id="CZAE01000001">
    <property type="protein sequence ID" value="CUO42103.1"/>
    <property type="molecule type" value="Genomic_DNA"/>
</dbReference>
<dbReference type="RefSeq" id="WP_055268648.1">
    <property type="nucleotide sequence ID" value="NZ_CABMFH010000001.1"/>
</dbReference>
<keyword evidence="4" id="KW-1185">Reference proteome</keyword>
<name>A0A174EVV0_9BACE</name>
<accession>A0A174EVV0</accession>
<evidence type="ECO:0000313" key="2">
    <source>
        <dbReference type="EMBL" id="UVQ76700.1"/>
    </source>
</evidence>
<protein>
    <submittedName>
        <fullName evidence="2">DUF6043 family protein</fullName>
    </submittedName>
</protein>
<dbReference type="AlphaFoldDB" id="A0A174EVV0"/>
<reference evidence="2" key="2">
    <citation type="submission" date="2022-08" db="EMBL/GenBank/DDBJ databases">
        <title>Genome Sequencing of Bacteroides fragilis Group Isolates with Nanopore Technology.</title>
        <authorList>
            <person name="Tisza M.J."/>
            <person name="Smith D."/>
            <person name="Dekker J.P."/>
        </authorList>
    </citation>
    <scope>NUCLEOTIDE SEQUENCE</scope>
    <source>
        <strain evidence="2">BFG-527</strain>
    </source>
</reference>
<accession>A0A3E5GPE0</accession>
<reference evidence="1 3" key="1">
    <citation type="submission" date="2015-09" db="EMBL/GenBank/DDBJ databases">
        <authorList>
            <consortium name="Pathogen Informatics"/>
        </authorList>
    </citation>
    <scope>NUCLEOTIDE SEQUENCE [LARGE SCALE GENOMIC DNA]</scope>
    <source>
        <strain evidence="1 3">2789STDY5834846</strain>
    </source>
</reference>
<sequence>MNTGERKLTYDQFKADILHWKNTHREEYNRFVRLMTNGDEKQYLDICKAIFRQLPRIKTEWELCWDDDSKGNFENIDLLFKKDAVPKRIVELYREQRKGNNPLPDIAPATLWDRIKSIFSSKPEEPRIILSAPLVLSWLYYGKSFEAMVSMVSKQAGSLEADEADRQSCSFVTRQIISVSIKSGFRTRADWDEYFAMNEAIKENRIGEWALQSATAEMESDTDSNVGGAESTDSGIDVVSKIQRTAGRKKIQERPLIDYLNCKNKTEVLQCLRSFVSINRSAVHQALPYYVLKELRLVDGMHTAKEYSVGLTLQFPDLPSLKSESAIRQAVGSLKTARHIIKDGKDQSAPLIESDENRELFRTLTEEISGIIRTDGETDIAE</sequence>
<evidence type="ECO:0000313" key="1">
    <source>
        <dbReference type="EMBL" id="CUO42103.1"/>
    </source>
</evidence>
<proteinExistence type="predicted"/>
<organism evidence="1 3">
    <name type="scientific">Bacteroides faecis</name>
    <dbReference type="NCBI Taxonomy" id="674529"/>
    <lineage>
        <taxon>Bacteria</taxon>
        <taxon>Pseudomonadati</taxon>
        <taxon>Bacteroidota</taxon>
        <taxon>Bacteroidia</taxon>
        <taxon>Bacteroidales</taxon>
        <taxon>Bacteroidaceae</taxon>
        <taxon>Bacteroides</taxon>
    </lineage>
</organism>
<dbReference type="Proteomes" id="UP000095606">
    <property type="component" value="Unassembled WGS sequence"/>
</dbReference>
<dbReference type="Pfam" id="PF19509">
    <property type="entry name" value="DUF6043"/>
    <property type="match status" value="1"/>
</dbReference>
<dbReference type="Proteomes" id="UP001060104">
    <property type="component" value="Chromosome"/>
</dbReference>
<dbReference type="EMBL" id="CP103141">
    <property type="protein sequence ID" value="UVQ76700.1"/>
    <property type="molecule type" value="Genomic_DNA"/>
</dbReference>